<protein>
    <submittedName>
        <fullName evidence="1">Str. FM013</fullName>
    </submittedName>
</protein>
<accession>A0A0G4PP70</accession>
<evidence type="ECO:0000313" key="2">
    <source>
        <dbReference type="Proteomes" id="UP000053732"/>
    </source>
</evidence>
<reference evidence="1 2" key="1">
    <citation type="journal article" date="2014" name="Nat. Commun.">
        <title>Multiple recent horizontal transfers of a large genomic region in cheese making fungi.</title>
        <authorList>
            <person name="Cheeseman K."/>
            <person name="Ropars J."/>
            <person name="Renault P."/>
            <person name="Dupont J."/>
            <person name="Gouzy J."/>
            <person name="Branca A."/>
            <person name="Abraham A.L."/>
            <person name="Ceppi M."/>
            <person name="Conseiller E."/>
            <person name="Debuchy R."/>
            <person name="Malagnac F."/>
            <person name="Goarin A."/>
            <person name="Silar P."/>
            <person name="Lacoste S."/>
            <person name="Sallet E."/>
            <person name="Bensimon A."/>
            <person name="Giraud T."/>
            <person name="Brygoo Y."/>
        </authorList>
    </citation>
    <scope>NUCLEOTIDE SEQUENCE [LARGE SCALE GENOMIC DNA]</scope>
    <source>
        <strain evidence="2">FM 013</strain>
    </source>
</reference>
<dbReference type="Proteomes" id="UP000053732">
    <property type="component" value="Unassembled WGS sequence"/>
</dbReference>
<proteinExistence type="predicted"/>
<gene>
    <name evidence="1" type="ORF">PCAMFM013_S026g000044</name>
</gene>
<dbReference type="AlphaFoldDB" id="A0A0G4PP70"/>
<name>A0A0G4PP70_PENC3</name>
<dbReference type="EMBL" id="HG793159">
    <property type="protein sequence ID" value="CRL28179.1"/>
    <property type="molecule type" value="Genomic_DNA"/>
</dbReference>
<evidence type="ECO:0000313" key="1">
    <source>
        <dbReference type="EMBL" id="CRL28179.1"/>
    </source>
</evidence>
<sequence length="344" mass="39663">MPSLMDLPLEIRAIIFKEVINGHRTPPISPSKLNMVHLLDMEYKANISRFQPYYEQRDTHSPSNSLSLLLTSRQVSTETQWILNRTNNNYVLDISVLNDLDLFATWVSVPQLTTRLSTLHVDIRLFGHMITSKEGRNQIGCGGRLGFHWSFYAILERFLRYGPVGVKKEHTNDWGDPCSYGNRKICVENLILDFHSAETELPYPPDNLEYGAWMDKHGGGSQPINEQEEEAESLAYKTRPEWLLCYLENCLEFIIDMSYHAAEYGGFIYKRIGTISMLVDGRLKATIDLAGILARLTFSSPADTMGHLQSEIRLSKFWKWKKATLWRREALGFPVVWPQDMERE</sequence>
<keyword evidence="2" id="KW-1185">Reference proteome</keyword>
<dbReference type="STRING" id="1429867.A0A0G4PP70"/>
<organism evidence="1 2">
    <name type="scientific">Penicillium camemberti (strain FM 013)</name>
    <dbReference type="NCBI Taxonomy" id="1429867"/>
    <lineage>
        <taxon>Eukaryota</taxon>
        <taxon>Fungi</taxon>
        <taxon>Dikarya</taxon>
        <taxon>Ascomycota</taxon>
        <taxon>Pezizomycotina</taxon>
        <taxon>Eurotiomycetes</taxon>
        <taxon>Eurotiomycetidae</taxon>
        <taxon>Eurotiales</taxon>
        <taxon>Aspergillaceae</taxon>
        <taxon>Penicillium</taxon>
    </lineage>
</organism>